<dbReference type="GO" id="GO:0005576">
    <property type="term" value="C:extracellular region"/>
    <property type="evidence" value="ECO:0007669"/>
    <property type="project" value="UniProtKB-SubCell"/>
</dbReference>
<evidence type="ECO:0000256" key="4">
    <source>
        <dbReference type="SAM" id="Phobius"/>
    </source>
</evidence>
<dbReference type="GO" id="GO:0005737">
    <property type="term" value="C:cytoplasm"/>
    <property type="evidence" value="ECO:0007669"/>
    <property type="project" value="InterPro"/>
</dbReference>
<keyword evidence="5" id="KW-0732">Signal</keyword>
<name>A0A172XTJ7_9FLAO</name>
<keyword evidence="4" id="KW-0472">Membrane</keyword>
<dbReference type="RefSeq" id="WP_066753121.1">
    <property type="nucleotide sequence ID" value="NZ_CP015199.1"/>
</dbReference>
<evidence type="ECO:0000256" key="3">
    <source>
        <dbReference type="ARBA" id="ARBA00023026"/>
    </source>
</evidence>
<reference evidence="6 7" key="1">
    <citation type="submission" date="2016-04" db="EMBL/GenBank/DDBJ databases">
        <title>Complete Genome Sequence of Chryseobacterium sp. IHBB 10212.</title>
        <authorList>
            <person name="Pal M."/>
            <person name="Swarnkar M.K."/>
            <person name="Kaushal K."/>
            <person name="Chhibber S."/>
            <person name="Singh A.K."/>
            <person name="Gulati A."/>
        </authorList>
    </citation>
    <scope>NUCLEOTIDE SEQUENCE [LARGE SCALE GENOMIC DNA]</scope>
    <source>
        <strain evidence="6 7">IHBB 10212</strain>
    </source>
</reference>
<evidence type="ECO:0000256" key="1">
    <source>
        <dbReference type="ARBA" id="ARBA00004613"/>
    </source>
</evidence>
<dbReference type="InterPro" id="IPR050708">
    <property type="entry name" value="T6SS_VgrG/RHS"/>
</dbReference>
<sequence length="2125" mass="234805">MNFYNKKKRLFWSLVLLCTSIAGFSQTTPVPKFHDTKGAIEVDARGQLEYTLPISLPPGVKNIAPEINLTYSSNAGNGIAGQGWNISGISSISRLGKTIEKDGEQKAVQLDYSDYYSFNGQKLILKSGEYGKDGAEYVTEKYSNIKIKSLGNQSNWKQPEYWEVTFEDGSQAWYGNTTAGWNDAANRLNFNIVKWKDINGNIIRYNYEQQENVSIIKSITWGGNEPLGKNDFNEILFNYTDRNNFETAFVNGPGTLFTQKKILQNIIVKTNGNLFNKYIVEYTTDATGYQYVKNITEHNSNEEPSNSAEFTYSPQKPTEISGWNMDSQALFDKLKLTGDFNGDAYLDFIMTDGTIKLGAFNDTFNVVQTNKTFNDHSLVVNSLLDETGKSYNGNGVIEYDNNKVSGYIFRDNIFVKVFEKLLPETCTSCVHQVNMMNEGDINGDGISDVFIATTSGGFSYKYIIDLKNANTPVFTYSTNGFNDSSYPNQKYLDIDGDGKVEIINISNIAYTVFEFVKTAPNQYQKKIKFSANLEEAKGDDFPVLLGDFNGDGKLDFSIPIAEKNVGLADWRFYIGTGQSFYSIYKPDFLVYKSESAQNNGAWLRFSRTNYSVTDLNADGKSDIVQVFSYSNKLTENARTVGVTVNSMISKGAMASGALLNFELKNIYTYPAPGTFNVHTPVDDLAIYQPLTNVIRSNNNYYNVFLFRKDNILKIKAPTGVDELKRIQSINQGGVTTFVKYLELTPDNSINSNFYKKSNNALYPYYSLNRIDKGYAVSQLEQEGRKQDFRYRGMTGHLQGKGIMGYHQSARSSWYADGLENTKIWSGTEIDPLQEGLPVKEWSIRTNIESKIFPTDISVNNNELLTFKSTIYQTDKLLNGQVVTSVAEADKPKVVTAIKPKSTTTKDFLTSTISTAEITYGDYYLPSQSITNVNNGYAITTSNYLYNNNASGAGANYYVGLPASKTDIVQAYGDTKSGKEEYSYENNRLKTIKTWNRDNTEYTLETYSYDGFGNIIEKVINNSVDSQIQSAKSRYDSKGRFVEKKTDNLGLETGIIYNDWGQVVTKTDPWGNTLTNTYDHWGKLLTSTTSTEGTTTYTYEKDDHSNTTVSQYDADGNVSKVFTNKLGQEYKTTTKAFAQGQFVSKDIQYDILGRKLKESEPYFDGQNPSQWNIFSYDDSVFPTKVTATSFTGKKMETSVSGLTTTVKEINGYARTNSTTTDALGNVISSTDKGGTVGFSYNAAGEQIQAKYAENIVKTLYDSWGRKSEFNDPSNGIYKYEYNGFGQAKKTISPKGIKEYAYNTLGQLVSQTELSTTDGGQATNKSISFTYDDKGSLLVKSGTVSGEFIRTNFIYDFQGRLLSSVENGYGIRYTQNGIVYDNKGRVTSYDKQLRSEGVITKVQVENVYSDWNGELTQVKDKLTGKVLWELQETNAKGLVVRAKLGAVNVNNTYDPNGYLAYVNQSSAVKPNLLRLSYVFDALKNELRSRTTEGDFNITESFDYDDNNRLIKWTDPVWGVATNSNVYDIKGRIKENDQVGTIKFENSAKIYQPTGMTLNAAGVQNYQNDLIQSIAYNENNDPVFIDGEKGDVAFKYGLSGMRQKVTYGGNFSTDGSGMFTKFYSEDGSFEVIKDNATGKEKHLIYIGGTPYESNIVYLKGYTESSGSYKFLHKDYLGSILAISDEAGNKLEQRHFDAWGNLTHLQIGDGKISVGKKSILYTIGSFGGLIVDRGYTGHEHFLEVGIIHMNGRLYDPLLRRFLNADENIQDPFYTQNYNKYGYVFNNPLMYADPDGEFVFIIIGAVAGAYLTGVKANGSWNPTKWNWSATWGKIAMGAAVGAFTGGVGAAAGAAAAGYAAATWGISGGILGGAIAGGAGGLVAGAISGFSTAAMFGENIIEGTLTGAASGLVMGGVLGGVAGGIQQAIANAGAAKAGLPTNNMWTNKSVGVGRSTWALNNTPKTTTVGATPKVGSSGIKYTVTVGEADGAAQRIVGYNIDPQTEQMTPITKWGELKTVAGQSKVMSDGELLTRAAQKAERAIGGTGRFAGTAKHTYSNNLVSRYQKIYGDRGLEFNQYFNKETGRGFLDVVNHNTQTIYDYKFGTAVMSNSQFTKYSNSFKGYSIQIIRP</sequence>
<keyword evidence="2" id="KW-0964">Secreted</keyword>
<evidence type="ECO:0000256" key="5">
    <source>
        <dbReference type="SAM" id="SignalP"/>
    </source>
</evidence>
<dbReference type="NCBIfam" id="TIGR01643">
    <property type="entry name" value="YD_repeat_2x"/>
    <property type="match status" value="1"/>
</dbReference>
<feature type="signal peptide" evidence="5">
    <location>
        <begin position="1"/>
        <end position="27"/>
    </location>
</feature>
<evidence type="ECO:0000256" key="2">
    <source>
        <dbReference type="ARBA" id="ARBA00022525"/>
    </source>
</evidence>
<dbReference type="InterPro" id="IPR022385">
    <property type="entry name" value="Rhs_assc_core"/>
</dbReference>
<feature type="transmembrane region" description="Helical" evidence="4">
    <location>
        <begin position="1860"/>
        <end position="1881"/>
    </location>
</feature>
<accession>A0A172XTJ7</accession>
<dbReference type="InterPro" id="IPR003284">
    <property type="entry name" value="Sal_SpvB"/>
</dbReference>
<dbReference type="Proteomes" id="UP000077824">
    <property type="component" value="Chromosome"/>
</dbReference>
<proteinExistence type="predicted"/>
<dbReference type="InterPro" id="IPR006530">
    <property type="entry name" value="YD"/>
</dbReference>
<dbReference type="SUPFAM" id="SSF69318">
    <property type="entry name" value="Integrin alpha N-terminal domain"/>
    <property type="match status" value="1"/>
</dbReference>
<dbReference type="NCBIfam" id="TIGR03696">
    <property type="entry name" value="Rhs_assc_core"/>
    <property type="match status" value="1"/>
</dbReference>
<evidence type="ECO:0008006" key="8">
    <source>
        <dbReference type="Google" id="ProtNLM"/>
    </source>
</evidence>
<keyword evidence="4" id="KW-1133">Transmembrane helix</keyword>
<dbReference type="STRING" id="1685010.A0O34_07250"/>
<keyword evidence="4" id="KW-0812">Transmembrane</keyword>
<dbReference type="EMBL" id="CP015199">
    <property type="protein sequence ID" value="ANF50323.1"/>
    <property type="molecule type" value="Genomic_DNA"/>
</dbReference>
<evidence type="ECO:0000313" key="6">
    <source>
        <dbReference type="EMBL" id="ANF50323.1"/>
    </source>
</evidence>
<evidence type="ECO:0000313" key="7">
    <source>
        <dbReference type="Proteomes" id="UP000077824"/>
    </source>
</evidence>
<feature type="chain" id="PRO_5008003797" description="Type IV secretion protein Rhs" evidence="5">
    <location>
        <begin position="28"/>
        <end position="2125"/>
    </location>
</feature>
<dbReference type="KEGG" id="chh:A0O34_07250"/>
<dbReference type="Gene3D" id="2.180.10.10">
    <property type="entry name" value="RHS repeat-associated core"/>
    <property type="match status" value="1"/>
</dbReference>
<dbReference type="PANTHER" id="PTHR32305:SF15">
    <property type="entry name" value="PROTEIN RHSA-RELATED"/>
    <property type="match status" value="1"/>
</dbReference>
<comment type="subcellular location">
    <subcellularLocation>
        <location evidence="1">Secreted</location>
    </subcellularLocation>
</comment>
<protein>
    <recommendedName>
        <fullName evidence="8">Type IV secretion protein Rhs</fullName>
    </recommendedName>
</protein>
<dbReference type="InterPro" id="IPR028994">
    <property type="entry name" value="Integrin_alpha_N"/>
</dbReference>
<dbReference type="Pfam" id="PF03534">
    <property type="entry name" value="SpvB"/>
    <property type="match status" value="1"/>
</dbReference>
<keyword evidence="7" id="KW-1185">Reference proteome</keyword>
<dbReference type="PANTHER" id="PTHR32305">
    <property type="match status" value="1"/>
</dbReference>
<keyword evidence="3" id="KW-0843">Virulence</keyword>
<feature type="transmembrane region" description="Helical" evidence="4">
    <location>
        <begin position="1793"/>
        <end position="1809"/>
    </location>
</feature>
<feature type="transmembrane region" description="Helical" evidence="4">
    <location>
        <begin position="1829"/>
        <end position="1854"/>
    </location>
</feature>
<gene>
    <name evidence="6" type="ORF">A0O34_07250</name>
</gene>
<organism evidence="6 7">
    <name type="scientific">Chryseobacterium glaciei</name>
    <dbReference type="NCBI Taxonomy" id="1685010"/>
    <lineage>
        <taxon>Bacteria</taxon>
        <taxon>Pseudomonadati</taxon>
        <taxon>Bacteroidota</taxon>
        <taxon>Flavobacteriia</taxon>
        <taxon>Flavobacteriales</taxon>
        <taxon>Weeksellaceae</taxon>
        <taxon>Chryseobacterium group</taxon>
        <taxon>Chryseobacterium</taxon>
    </lineage>
</organism>